<accession>A0A937K4U9</accession>
<keyword evidence="2" id="KW-1185">Reference proteome</keyword>
<dbReference type="Proteomes" id="UP000623681">
    <property type="component" value="Unassembled WGS sequence"/>
</dbReference>
<name>A0A937K4U9_9CLOT</name>
<gene>
    <name evidence="1" type="ORF">JK634_10710</name>
</gene>
<dbReference type="RefSeq" id="WP_202767645.1">
    <property type="nucleotide sequence ID" value="NZ_JAESWA010000022.1"/>
</dbReference>
<dbReference type="EMBL" id="JAESWA010000022">
    <property type="protein sequence ID" value="MBL4932279.1"/>
    <property type="molecule type" value="Genomic_DNA"/>
</dbReference>
<proteinExistence type="predicted"/>
<evidence type="ECO:0000313" key="2">
    <source>
        <dbReference type="Proteomes" id="UP000623681"/>
    </source>
</evidence>
<organism evidence="1 2">
    <name type="scientific">Clostridium paridis</name>
    <dbReference type="NCBI Taxonomy" id="2803863"/>
    <lineage>
        <taxon>Bacteria</taxon>
        <taxon>Bacillati</taxon>
        <taxon>Bacillota</taxon>
        <taxon>Clostridia</taxon>
        <taxon>Eubacteriales</taxon>
        <taxon>Clostridiaceae</taxon>
        <taxon>Clostridium</taxon>
    </lineage>
</organism>
<dbReference type="AlphaFoldDB" id="A0A937K4U9"/>
<comment type="caution">
    <text evidence="1">The sequence shown here is derived from an EMBL/GenBank/DDBJ whole genome shotgun (WGS) entry which is preliminary data.</text>
</comment>
<protein>
    <submittedName>
        <fullName evidence="1">Uncharacterized protein</fullName>
    </submittedName>
</protein>
<evidence type="ECO:0000313" key="1">
    <source>
        <dbReference type="EMBL" id="MBL4932279.1"/>
    </source>
</evidence>
<reference evidence="1" key="1">
    <citation type="submission" date="2021-01" db="EMBL/GenBank/DDBJ databases">
        <title>Genome public.</title>
        <authorList>
            <person name="Liu C."/>
            <person name="Sun Q."/>
        </authorList>
    </citation>
    <scope>NUCLEOTIDE SEQUENCE</scope>
    <source>
        <strain evidence="1">YIM B02565</strain>
    </source>
</reference>
<sequence length="55" mass="6534">MKKRVCLFKHLKEYKVTALLDDIIVFRERYVSYNVALEEAVRLGKEMGVKVEFKV</sequence>